<dbReference type="EMBL" id="DACRBY010000001">
    <property type="protein sequence ID" value="HAS8538269.1"/>
    <property type="molecule type" value="Genomic_DNA"/>
</dbReference>
<dbReference type="InterPro" id="IPR058701">
    <property type="entry name" value="PhiTE_072-like"/>
</dbReference>
<name>A0A8H9K708_VIBVL</name>
<evidence type="ECO:0000313" key="1">
    <source>
        <dbReference type="EMBL" id="HAS8538269.1"/>
    </source>
</evidence>
<reference evidence="1" key="2">
    <citation type="submission" date="2019-01" db="EMBL/GenBank/DDBJ databases">
        <authorList>
            <consortium name="NCBI Pathogen Detection Project"/>
        </authorList>
    </citation>
    <scope>NUCLEOTIDE SEQUENCE</scope>
    <source>
        <strain evidence="1">BCW_3452</strain>
    </source>
</reference>
<comment type="caution">
    <text evidence="1">The sequence shown here is derived from an EMBL/GenBank/DDBJ whole genome shotgun (WGS) entry which is preliminary data.</text>
</comment>
<dbReference type="AlphaFoldDB" id="A0A8H9K708"/>
<accession>A0A8H9K708</accession>
<dbReference type="Proteomes" id="UP000863257">
    <property type="component" value="Unassembled WGS sequence"/>
</dbReference>
<sequence length="179" mass="20524">MIVSRREEQVYRHVQGGGEGWANIYANWFDNGVEILANSDYGVFGAYITGTGVDPKTFVVKLTFDKALKLFMGDKAYEYRSDDDYKKMFSKLSESAIAEGRLSKEQAETVIEDINETIDMFCMPATLSYLMMNPSRFKLEELVPDYHDGDFMPKDVPSPAFTDFWVNCWINFTQGLPRE</sequence>
<dbReference type="Pfam" id="PF26211">
    <property type="entry name" value="Phage_phiTE_072"/>
    <property type="match status" value="1"/>
</dbReference>
<gene>
    <name evidence="1" type="ORF">I7730_00455</name>
</gene>
<proteinExistence type="predicted"/>
<protein>
    <submittedName>
        <fullName evidence="1">Uncharacterized protein</fullName>
    </submittedName>
</protein>
<reference evidence="1" key="1">
    <citation type="journal article" date="2018" name="Genome Biol.">
        <title>SKESA: strategic k-mer extension for scrupulous assemblies.</title>
        <authorList>
            <person name="Souvorov A."/>
            <person name="Agarwala R."/>
            <person name="Lipman D.J."/>
        </authorList>
    </citation>
    <scope>NUCLEOTIDE SEQUENCE</scope>
    <source>
        <strain evidence="1">BCW_3452</strain>
    </source>
</reference>
<organism evidence="1">
    <name type="scientific">Vibrio vulnificus</name>
    <dbReference type="NCBI Taxonomy" id="672"/>
    <lineage>
        <taxon>Bacteria</taxon>
        <taxon>Pseudomonadati</taxon>
        <taxon>Pseudomonadota</taxon>
        <taxon>Gammaproteobacteria</taxon>
        <taxon>Vibrionales</taxon>
        <taxon>Vibrionaceae</taxon>
        <taxon>Vibrio</taxon>
    </lineage>
</organism>